<dbReference type="InterPro" id="IPR017452">
    <property type="entry name" value="GPCR_Rhodpsn_7TM"/>
</dbReference>
<dbReference type="PANTHER" id="PTHR24247">
    <property type="entry name" value="5-HYDROXYTRYPTAMINE RECEPTOR"/>
    <property type="match status" value="1"/>
</dbReference>
<evidence type="ECO:0000256" key="9">
    <source>
        <dbReference type="SAM" id="Phobius"/>
    </source>
</evidence>
<keyword evidence="5" id="KW-0297">G-protein coupled receptor</keyword>
<gene>
    <name evidence="11" type="ORF">BV898_03017</name>
</gene>
<dbReference type="GO" id="GO:0030594">
    <property type="term" value="F:neurotransmitter receptor activity"/>
    <property type="evidence" value="ECO:0007669"/>
    <property type="project" value="TreeGrafter"/>
</dbReference>
<feature type="domain" description="G-protein coupled receptors family 1 profile" evidence="10">
    <location>
        <begin position="1"/>
        <end position="185"/>
    </location>
</feature>
<evidence type="ECO:0000256" key="8">
    <source>
        <dbReference type="ARBA" id="ARBA00023224"/>
    </source>
</evidence>
<keyword evidence="8" id="KW-0807">Transducer</keyword>
<dbReference type="GO" id="GO:0007268">
    <property type="term" value="P:chemical synaptic transmission"/>
    <property type="evidence" value="ECO:0007669"/>
    <property type="project" value="TreeGrafter"/>
</dbReference>
<comment type="caution">
    <text evidence="11">The sequence shown here is derived from an EMBL/GenBank/DDBJ whole genome shotgun (WGS) entry which is preliminary data.</text>
</comment>
<evidence type="ECO:0000256" key="3">
    <source>
        <dbReference type="ARBA" id="ARBA00022692"/>
    </source>
</evidence>
<evidence type="ECO:0000256" key="7">
    <source>
        <dbReference type="ARBA" id="ARBA00023170"/>
    </source>
</evidence>
<evidence type="ECO:0000256" key="2">
    <source>
        <dbReference type="ARBA" id="ARBA00022475"/>
    </source>
</evidence>
<keyword evidence="12" id="KW-1185">Reference proteome</keyword>
<protein>
    <recommendedName>
        <fullName evidence="10">G-protein coupled receptors family 1 profile domain-containing protein</fullName>
    </recommendedName>
</protein>
<dbReference type="Pfam" id="PF00001">
    <property type="entry name" value="7tm_1"/>
    <property type="match status" value="1"/>
</dbReference>
<feature type="transmembrane region" description="Helical" evidence="9">
    <location>
        <begin position="167"/>
        <end position="189"/>
    </location>
</feature>
<accession>A0A1W0X5Y3</accession>
<proteinExistence type="predicted"/>
<feature type="transmembrane region" description="Helical" evidence="9">
    <location>
        <begin position="47"/>
        <end position="66"/>
    </location>
</feature>
<sequence length="205" mass="22969">MWVAVHVLQLPPLIIGRWNAVQGGNKCEVLDRSHLQAYMPVQETLCFTMPEFVIVAMYAVIVYQMCQLQQKKRSRVAAELVPPGGDPRPRPAVPAPNFVAPKVAIVAAPNRNADPQGTRGPPSQGGRHQKTRLLTVLVLEMILCWTPNVVFFILVANVANYWDPTLFLIQSVGQIAHSWLSPLIFYLCLDGLRTKINRMLRCNFS</sequence>
<dbReference type="GO" id="GO:0005886">
    <property type="term" value="C:plasma membrane"/>
    <property type="evidence" value="ECO:0007669"/>
    <property type="project" value="UniProtKB-SubCell"/>
</dbReference>
<dbReference type="EMBL" id="MTYJ01000014">
    <property type="protein sequence ID" value="OQV22966.1"/>
    <property type="molecule type" value="Genomic_DNA"/>
</dbReference>
<dbReference type="Gene3D" id="1.20.1070.10">
    <property type="entry name" value="Rhodopsin 7-helix transmembrane proteins"/>
    <property type="match status" value="1"/>
</dbReference>
<dbReference type="SUPFAM" id="SSF81321">
    <property type="entry name" value="Family A G protein-coupled receptor-like"/>
    <property type="match status" value="1"/>
</dbReference>
<dbReference type="PROSITE" id="PS50262">
    <property type="entry name" value="G_PROTEIN_RECEP_F1_2"/>
    <property type="match status" value="1"/>
</dbReference>
<keyword evidence="6 9" id="KW-0472">Membrane</keyword>
<evidence type="ECO:0000259" key="10">
    <source>
        <dbReference type="PROSITE" id="PS50262"/>
    </source>
</evidence>
<reference evidence="12" key="1">
    <citation type="submission" date="2017-01" db="EMBL/GenBank/DDBJ databases">
        <title>Comparative genomics of anhydrobiosis in the tardigrade Hypsibius dujardini.</title>
        <authorList>
            <person name="Yoshida Y."/>
            <person name="Koutsovoulos G."/>
            <person name="Laetsch D."/>
            <person name="Stevens L."/>
            <person name="Kumar S."/>
            <person name="Horikawa D."/>
            <person name="Ishino K."/>
            <person name="Komine S."/>
            <person name="Tomita M."/>
            <person name="Blaxter M."/>
            <person name="Arakawa K."/>
        </authorList>
    </citation>
    <scope>NUCLEOTIDE SEQUENCE [LARGE SCALE GENOMIC DNA]</scope>
    <source>
        <strain evidence="12">Z151</strain>
    </source>
</reference>
<keyword evidence="7" id="KW-0675">Receptor</keyword>
<dbReference type="GO" id="GO:0045202">
    <property type="term" value="C:synapse"/>
    <property type="evidence" value="ECO:0007669"/>
    <property type="project" value="GOC"/>
</dbReference>
<dbReference type="GO" id="GO:0007187">
    <property type="term" value="P:G protein-coupled receptor signaling pathway, coupled to cyclic nucleotide second messenger"/>
    <property type="evidence" value="ECO:0007669"/>
    <property type="project" value="TreeGrafter"/>
</dbReference>
<dbReference type="GO" id="GO:0030425">
    <property type="term" value="C:dendrite"/>
    <property type="evidence" value="ECO:0007669"/>
    <property type="project" value="TreeGrafter"/>
</dbReference>
<name>A0A1W0X5Y3_HYPEX</name>
<keyword evidence="3 9" id="KW-0812">Transmembrane</keyword>
<dbReference type="Proteomes" id="UP000192578">
    <property type="component" value="Unassembled WGS sequence"/>
</dbReference>
<evidence type="ECO:0000256" key="4">
    <source>
        <dbReference type="ARBA" id="ARBA00022989"/>
    </source>
</evidence>
<organism evidence="11 12">
    <name type="scientific">Hypsibius exemplaris</name>
    <name type="common">Freshwater tardigrade</name>
    <dbReference type="NCBI Taxonomy" id="2072580"/>
    <lineage>
        <taxon>Eukaryota</taxon>
        <taxon>Metazoa</taxon>
        <taxon>Ecdysozoa</taxon>
        <taxon>Tardigrada</taxon>
        <taxon>Eutardigrada</taxon>
        <taxon>Parachela</taxon>
        <taxon>Hypsibioidea</taxon>
        <taxon>Hypsibiidae</taxon>
        <taxon>Hypsibius</taxon>
    </lineage>
</organism>
<evidence type="ECO:0000256" key="1">
    <source>
        <dbReference type="ARBA" id="ARBA00004651"/>
    </source>
</evidence>
<evidence type="ECO:0000256" key="6">
    <source>
        <dbReference type="ARBA" id="ARBA00023136"/>
    </source>
</evidence>
<feature type="transmembrane region" description="Helical" evidence="9">
    <location>
        <begin position="133"/>
        <end position="155"/>
    </location>
</feature>
<keyword evidence="2" id="KW-1003">Cell membrane</keyword>
<evidence type="ECO:0000256" key="5">
    <source>
        <dbReference type="ARBA" id="ARBA00023040"/>
    </source>
</evidence>
<evidence type="ECO:0000313" key="12">
    <source>
        <dbReference type="Proteomes" id="UP000192578"/>
    </source>
</evidence>
<dbReference type="InterPro" id="IPR000276">
    <property type="entry name" value="GPCR_Rhodpsn"/>
</dbReference>
<keyword evidence="4 9" id="KW-1133">Transmembrane helix</keyword>
<evidence type="ECO:0000313" key="11">
    <source>
        <dbReference type="EMBL" id="OQV22966.1"/>
    </source>
</evidence>
<comment type="subcellular location">
    <subcellularLocation>
        <location evidence="1">Cell membrane</location>
        <topology evidence="1">Multi-pass membrane protein</topology>
    </subcellularLocation>
</comment>
<dbReference type="GO" id="GO:0004993">
    <property type="term" value="F:G protein-coupled serotonin receptor activity"/>
    <property type="evidence" value="ECO:0007669"/>
    <property type="project" value="TreeGrafter"/>
</dbReference>
<dbReference type="AlphaFoldDB" id="A0A1W0X5Y3"/>